<sequence length="122" mass="13098">MSTRTQKEKLILLTTLCLLSAKSCNGSKLGRSEHERYLPTPNPNQATAISAKGEEKTPEATPAQKDNKLPNATAISTSINDTTEAEAEATSAEKDNPKTGSDPTKRGGILSRLPFMNKKANK</sequence>
<proteinExistence type="predicted"/>
<evidence type="ECO:0000313" key="2">
    <source>
        <dbReference type="EMBL" id="AWN82297.1"/>
    </source>
</evidence>
<dbReference type="EMBL" id="CP029619">
    <property type="protein sequence ID" value="AWN82297.1"/>
    <property type="molecule type" value="Genomic_DNA"/>
</dbReference>
<name>A0A2Z3LAF9_9BACT</name>
<dbReference type="AlphaFoldDB" id="A0A2Z3LAF9"/>
<dbReference type="RefSeq" id="WP_109997667.1">
    <property type="nucleotide sequence ID" value="NZ_CP029619.1"/>
</dbReference>
<organism evidence="2 3">
    <name type="scientific">Candidatus Cardinium hertigii</name>
    <dbReference type="NCBI Taxonomy" id="247481"/>
    <lineage>
        <taxon>Bacteria</taxon>
        <taxon>Pseudomonadati</taxon>
        <taxon>Bacteroidota</taxon>
        <taxon>Cytophagia</taxon>
        <taxon>Cytophagales</taxon>
        <taxon>Amoebophilaceae</taxon>
        <taxon>Candidatus Cardinium</taxon>
    </lineage>
</organism>
<evidence type="ECO:0000313" key="3">
    <source>
        <dbReference type="Proteomes" id="UP000245872"/>
    </source>
</evidence>
<reference evidence="2 3" key="1">
    <citation type="submission" date="2018-05" db="EMBL/GenBank/DDBJ databases">
        <title>Candidatus Cardinium hertigii Genome Assembly.</title>
        <authorList>
            <person name="Showmaker K.C."/>
            <person name="Walden K.O."/>
            <person name="Fields C.J."/>
            <person name="Lambert K.N."/>
            <person name="Hudson M.E."/>
        </authorList>
    </citation>
    <scope>NUCLEOTIDE SEQUENCE [LARGE SCALE GENOMIC DNA]</scope>
    <source>
        <strain evidence="3">cHgTN10</strain>
    </source>
</reference>
<dbReference type="Proteomes" id="UP000245872">
    <property type="component" value="Chromosome"/>
</dbReference>
<evidence type="ECO:0000256" key="1">
    <source>
        <dbReference type="SAM" id="MobiDB-lite"/>
    </source>
</evidence>
<feature type="region of interest" description="Disordered" evidence="1">
    <location>
        <begin position="24"/>
        <end position="122"/>
    </location>
</feature>
<gene>
    <name evidence="2" type="ORF">DK880_01000</name>
</gene>
<accession>A0A2Z3LAF9</accession>
<protein>
    <submittedName>
        <fullName evidence="2">Uncharacterized protein</fullName>
    </submittedName>
</protein>
<keyword evidence="3" id="KW-1185">Reference proteome</keyword>
<dbReference type="KEGG" id="cher:DK880_01000"/>